<evidence type="ECO:0000313" key="3">
    <source>
        <dbReference type="Proteomes" id="UP000824890"/>
    </source>
</evidence>
<gene>
    <name evidence="2" type="ORF">HID58_001675</name>
</gene>
<protein>
    <submittedName>
        <fullName evidence="2">Uncharacterized protein</fullName>
    </submittedName>
</protein>
<feature type="compositionally biased region" description="Basic and acidic residues" evidence="1">
    <location>
        <begin position="44"/>
        <end position="56"/>
    </location>
</feature>
<feature type="region of interest" description="Disordered" evidence="1">
    <location>
        <begin position="95"/>
        <end position="198"/>
    </location>
</feature>
<reference evidence="2 3" key="1">
    <citation type="submission" date="2021-05" db="EMBL/GenBank/DDBJ databases">
        <title>Genome Assembly of Synthetic Allotetraploid Brassica napus Reveals Homoeologous Exchanges between Subgenomes.</title>
        <authorList>
            <person name="Davis J.T."/>
        </authorList>
    </citation>
    <scope>NUCLEOTIDE SEQUENCE [LARGE SCALE GENOMIC DNA]</scope>
    <source>
        <strain evidence="3">cv. Da-Ae</strain>
        <tissue evidence="2">Seedling</tissue>
    </source>
</reference>
<feature type="region of interest" description="Disordered" evidence="1">
    <location>
        <begin position="1"/>
        <end position="81"/>
    </location>
</feature>
<organism evidence="2 3">
    <name type="scientific">Brassica napus</name>
    <name type="common">Rape</name>
    <dbReference type="NCBI Taxonomy" id="3708"/>
    <lineage>
        <taxon>Eukaryota</taxon>
        <taxon>Viridiplantae</taxon>
        <taxon>Streptophyta</taxon>
        <taxon>Embryophyta</taxon>
        <taxon>Tracheophyta</taxon>
        <taxon>Spermatophyta</taxon>
        <taxon>Magnoliopsida</taxon>
        <taxon>eudicotyledons</taxon>
        <taxon>Gunneridae</taxon>
        <taxon>Pentapetalae</taxon>
        <taxon>rosids</taxon>
        <taxon>malvids</taxon>
        <taxon>Brassicales</taxon>
        <taxon>Brassicaceae</taxon>
        <taxon>Brassiceae</taxon>
        <taxon>Brassica</taxon>
    </lineage>
</organism>
<feature type="compositionally biased region" description="Basic residues" evidence="1">
    <location>
        <begin position="10"/>
        <end position="24"/>
    </location>
</feature>
<dbReference type="Proteomes" id="UP000824890">
    <property type="component" value="Unassembled WGS sequence"/>
</dbReference>
<feature type="compositionally biased region" description="Basic and acidic residues" evidence="1">
    <location>
        <begin position="185"/>
        <end position="198"/>
    </location>
</feature>
<keyword evidence="3" id="KW-1185">Reference proteome</keyword>
<sequence>MEWIKAQLSKARKQTKHKKNRRGSKATSVHHVYDRRTILRTRVKRESSPPPEEPRRSSAIGGDKSVKDQLSSLHRRPRRNRIITSGKITAVYNQSNHCDRGTNRESVVDRRTGSNNQTKPEELRAGEDDEIESSLPGNRTDEADAERATATRKQSRRRRCDRIISSRRQKPVKLVLNEPPLPGNRADRPPKEKSFTSA</sequence>
<feature type="compositionally biased region" description="Basic and acidic residues" evidence="1">
    <location>
        <begin position="139"/>
        <end position="149"/>
    </location>
</feature>
<feature type="compositionally biased region" description="Basic residues" evidence="1">
    <location>
        <begin position="153"/>
        <end position="171"/>
    </location>
</feature>
<evidence type="ECO:0000256" key="1">
    <source>
        <dbReference type="SAM" id="MobiDB-lite"/>
    </source>
</evidence>
<evidence type="ECO:0000313" key="2">
    <source>
        <dbReference type="EMBL" id="KAH0942038.1"/>
    </source>
</evidence>
<feature type="compositionally biased region" description="Basic and acidic residues" evidence="1">
    <location>
        <begin position="97"/>
        <end position="112"/>
    </location>
</feature>
<proteinExistence type="predicted"/>
<name>A0ABQ8EMV5_BRANA</name>
<accession>A0ABQ8EMV5</accession>
<dbReference type="EMBL" id="JAGKQM010000001">
    <property type="protein sequence ID" value="KAH0942038.1"/>
    <property type="molecule type" value="Genomic_DNA"/>
</dbReference>
<comment type="caution">
    <text evidence="2">The sequence shown here is derived from an EMBL/GenBank/DDBJ whole genome shotgun (WGS) entry which is preliminary data.</text>
</comment>